<dbReference type="InterPro" id="IPR036663">
    <property type="entry name" value="Fumarylacetoacetase_C_sf"/>
</dbReference>
<feature type="domain" description="Fumarylacetoacetase-like C-terminal" evidence="2">
    <location>
        <begin position="92"/>
        <end position="252"/>
    </location>
</feature>
<accession>A0ABQ1SCY3</accession>
<organism evidence="3 4">
    <name type="scientific">Psychroflexus planctonicus</name>
    <dbReference type="NCBI Taxonomy" id="1526575"/>
    <lineage>
        <taxon>Bacteria</taxon>
        <taxon>Pseudomonadati</taxon>
        <taxon>Bacteroidota</taxon>
        <taxon>Flavobacteriia</taxon>
        <taxon>Flavobacteriales</taxon>
        <taxon>Flavobacteriaceae</taxon>
        <taxon>Psychroflexus</taxon>
    </lineage>
</organism>
<protein>
    <submittedName>
        <fullName evidence="3">2-hydroxypenta-2,4-dienoate hydratase</fullName>
    </submittedName>
</protein>
<dbReference type="InterPro" id="IPR011234">
    <property type="entry name" value="Fumarylacetoacetase-like_C"/>
</dbReference>
<dbReference type="EMBL" id="BMGM01000003">
    <property type="protein sequence ID" value="GGE29471.1"/>
    <property type="molecule type" value="Genomic_DNA"/>
</dbReference>
<dbReference type="PANTHER" id="PTHR30143">
    <property type="entry name" value="ACID HYDRATASE"/>
    <property type="match status" value="1"/>
</dbReference>
<comment type="caution">
    <text evidence="3">The sequence shown here is derived from an EMBL/GenBank/DDBJ whole genome shotgun (WGS) entry which is preliminary data.</text>
</comment>
<dbReference type="InterPro" id="IPR050772">
    <property type="entry name" value="Hydratase-Decarb/MhpD_sf"/>
</dbReference>
<dbReference type="RefSeq" id="WP_188457759.1">
    <property type="nucleotide sequence ID" value="NZ_BMGM01000003.1"/>
</dbReference>
<name>A0ABQ1SCY3_9FLAO</name>
<evidence type="ECO:0000313" key="3">
    <source>
        <dbReference type="EMBL" id="GGE29471.1"/>
    </source>
</evidence>
<gene>
    <name evidence="3" type="ORF">GCM10010832_07490</name>
</gene>
<dbReference type="Gene3D" id="3.90.850.10">
    <property type="entry name" value="Fumarylacetoacetase-like, C-terminal domain"/>
    <property type="match status" value="1"/>
</dbReference>
<keyword evidence="4" id="KW-1185">Reference proteome</keyword>
<reference evidence="4" key="1">
    <citation type="journal article" date="2019" name="Int. J. Syst. Evol. Microbiol.">
        <title>The Global Catalogue of Microorganisms (GCM) 10K type strain sequencing project: providing services to taxonomists for standard genome sequencing and annotation.</title>
        <authorList>
            <consortium name="The Broad Institute Genomics Platform"/>
            <consortium name="The Broad Institute Genome Sequencing Center for Infectious Disease"/>
            <person name="Wu L."/>
            <person name="Ma J."/>
        </authorList>
    </citation>
    <scope>NUCLEOTIDE SEQUENCE [LARGE SCALE GENOMIC DNA]</scope>
    <source>
        <strain evidence="4">CGMCC 1.12931</strain>
    </source>
</reference>
<sequence>MNHIHIAQRLDQAAREAKPIAQMAEQEGYSLDEAYKIQLTSIQRRIERGEKITGFKLGFTSKAKMEQMGVHDLIWGVLTDAMQIEDDGEISLNNYIHPRAEPEVAFLVDKPIDKEISLEEIPNYISKMAAAIEVIDSRYENFKFSLEDVVADNCSSIGYCIGEWQDAKASIKDLPIQLKFDEKVVQQGNTKAILENPYQSVVELSRLATEAGLQIKAGYVILAGAATAAEWMQKNTNIQAQLEDVGEVSFKVK</sequence>
<dbReference type="PANTHER" id="PTHR30143:SF0">
    <property type="entry name" value="2-KETO-4-PENTENOATE HYDRATASE"/>
    <property type="match status" value="1"/>
</dbReference>
<evidence type="ECO:0000256" key="1">
    <source>
        <dbReference type="ARBA" id="ARBA00023239"/>
    </source>
</evidence>
<dbReference type="Proteomes" id="UP000599179">
    <property type="component" value="Unassembled WGS sequence"/>
</dbReference>
<dbReference type="Pfam" id="PF01557">
    <property type="entry name" value="FAA_hydrolase"/>
    <property type="match status" value="1"/>
</dbReference>
<proteinExistence type="predicted"/>
<evidence type="ECO:0000259" key="2">
    <source>
        <dbReference type="Pfam" id="PF01557"/>
    </source>
</evidence>
<dbReference type="SUPFAM" id="SSF56529">
    <property type="entry name" value="FAH"/>
    <property type="match status" value="1"/>
</dbReference>
<keyword evidence="1" id="KW-0456">Lyase</keyword>
<evidence type="ECO:0000313" key="4">
    <source>
        <dbReference type="Proteomes" id="UP000599179"/>
    </source>
</evidence>